<accession>A0A4Y2R6P2</accession>
<dbReference type="GO" id="GO:0008270">
    <property type="term" value="F:zinc ion binding"/>
    <property type="evidence" value="ECO:0007669"/>
    <property type="project" value="UniProtKB-KW"/>
</dbReference>
<keyword evidence="14" id="KW-1185">Reference proteome</keyword>
<dbReference type="Proteomes" id="UP000499080">
    <property type="component" value="Unassembled WGS sequence"/>
</dbReference>
<dbReference type="FunFam" id="3.30.160.60:FF:000744">
    <property type="entry name" value="zinc finger E-box-binding homeobox 1"/>
    <property type="match status" value="1"/>
</dbReference>
<name>A0A4Y2R6P2_ARAVE</name>
<evidence type="ECO:0000256" key="10">
    <source>
        <dbReference type="ARBA" id="ARBA00023242"/>
    </source>
</evidence>
<keyword evidence="10" id="KW-0539">Nucleus</keyword>
<comment type="caution">
    <text evidence="13">The sequence shown here is derived from an EMBL/GenBank/DDBJ whole genome shotgun (WGS) entry which is preliminary data.</text>
</comment>
<evidence type="ECO:0000256" key="9">
    <source>
        <dbReference type="ARBA" id="ARBA00023163"/>
    </source>
</evidence>
<comment type="similarity">
    <text evidence="2">Belongs to the krueppel C2H2-type zinc-finger protein family.</text>
</comment>
<dbReference type="PANTHER" id="PTHR24394">
    <property type="entry name" value="ZINC FINGER PROTEIN"/>
    <property type="match status" value="1"/>
</dbReference>
<keyword evidence="9" id="KW-0804">Transcription</keyword>
<dbReference type="Pfam" id="PF13894">
    <property type="entry name" value="zf-C2H2_4"/>
    <property type="match status" value="1"/>
</dbReference>
<feature type="domain" description="C2H2-type" evidence="12">
    <location>
        <begin position="535"/>
        <end position="562"/>
    </location>
</feature>
<evidence type="ECO:0000256" key="6">
    <source>
        <dbReference type="ARBA" id="ARBA00022833"/>
    </source>
</evidence>
<proteinExistence type="inferred from homology"/>
<evidence type="ECO:0000259" key="12">
    <source>
        <dbReference type="PROSITE" id="PS50157"/>
    </source>
</evidence>
<feature type="domain" description="C2H2-type" evidence="12">
    <location>
        <begin position="479"/>
        <end position="506"/>
    </location>
</feature>
<dbReference type="GO" id="GO:0003677">
    <property type="term" value="F:DNA binding"/>
    <property type="evidence" value="ECO:0007669"/>
    <property type="project" value="UniProtKB-KW"/>
</dbReference>
<dbReference type="AlphaFoldDB" id="A0A4Y2R6P2"/>
<feature type="domain" description="C2H2-type" evidence="12">
    <location>
        <begin position="563"/>
        <end position="590"/>
    </location>
</feature>
<keyword evidence="6" id="KW-0862">Zinc</keyword>
<dbReference type="Gene3D" id="3.30.160.60">
    <property type="entry name" value="Classic Zinc Finger"/>
    <property type="match status" value="7"/>
</dbReference>
<dbReference type="PROSITE" id="PS50157">
    <property type="entry name" value="ZINC_FINGER_C2H2_2"/>
    <property type="match status" value="7"/>
</dbReference>
<evidence type="ECO:0000256" key="1">
    <source>
        <dbReference type="ARBA" id="ARBA00004123"/>
    </source>
</evidence>
<dbReference type="SUPFAM" id="SSF57667">
    <property type="entry name" value="beta-beta-alpha zinc fingers"/>
    <property type="match status" value="4"/>
</dbReference>
<dbReference type="FunFam" id="3.30.160.60:FF:002343">
    <property type="entry name" value="Zinc finger protein 33A"/>
    <property type="match status" value="1"/>
</dbReference>
<organism evidence="13 14">
    <name type="scientific">Araneus ventricosus</name>
    <name type="common">Orbweaver spider</name>
    <name type="synonym">Epeira ventricosa</name>
    <dbReference type="NCBI Taxonomy" id="182803"/>
    <lineage>
        <taxon>Eukaryota</taxon>
        <taxon>Metazoa</taxon>
        <taxon>Ecdysozoa</taxon>
        <taxon>Arthropoda</taxon>
        <taxon>Chelicerata</taxon>
        <taxon>Arachnida</taxon>
        <taxon>Araneae</taxon>
        <taxon>Araneomorphae</taxon>
        <taxon>Entelegynae</taxon>
        <taxon>Araneoidea</taxon>
        <taxon>Araneidae</taxon>
        <taxon>Araneus</taxon>
    </lineage>
</organism>
<feature type="domain" description="C2H2-type" evidence="12">
    <location>
        <begin position="507"/>
        <end position="534"/>
    </location>
</feature>
<dbReference type="InterPro" id="IPR013087">
    <property type="entry name" value="Znf_C2H2_type"/>
</dbReference>
<dbReference type="PROSITE" id="PS00028">
    <property type="entry name" value="ZINC_FINGER_C2H2_1"/>
    <property type="match status" value="6"/>
</dbReference>
<dbReference type="FunFam" id="3.30.160.60:FF:000624">
    <property type="entry name" value="zinc finger protein 697"/>
    <property type="match status" value="1"/>
</dbReference>
<evidence type="ECO:0000256" key="3">
    <source>
        <dbReference type="ARBA" id="ARBA00022723"/>
    </source>
</evidence>
<dbReference type="OrthoDB" id="6156513at2759"/>
<reference evidence="13 14" key="1">
    <citation type="journal article" date="2019" name="Sci. Rep.">
        <title>Orb-weaving spider Araneus ventricosus genome elucidates the spidroin gene catalogue.</title>
        <authorList>
            <person name="Kono N."/>
            <person name="Nakamura H."/>
            <person name="Ohtoshi R."/>
            <person name="Moran D.A.P."/>
            <person name="Shinohara A."/>
            <person name="Yoshida Y."/>
            <person name="Fujiwara M."/>
            <person name="Mori M."/>
            <person name="Tomita M."/>
            <person name="Arakawa K."/>
        </authorList>
    </citation>
    <scope>NUCLEOTIDE SEQUENCE [LARGE SCALE GENOMIC DNA]</scope>
</reference>
<dbReference type="FunFam" id="3.30.160.60:FF:000446">
    <property type="entry name" value="Zinc finger protein"/>
    <property type="match status" value="1"/>
</dbReference>
<gene>
    <name evidence="13" type="primary">ZNF436_2</name>
    <name evidence="13" type="ORF">AVEN_249902_1</name>
</gene>
<protein>
    <submittedName>
        <fullName evidence="13">Zinc finger protein 436</fullName>
    </submittedName>
</protein>
<evidence type="ECO:0000256" key="8">
    <source>
        <dbReference type="ARBA" id="ARBA00023125"/>
    </source>
</evidence>
<dbReference type="FunFam" id="3.30.160.60:FF:000100">
    <property type="entry name" value="Zinc finger 45-like"/>
    <property type="match status" value="1"/>
</dbReference>
<evidence type="ECO:0000313" key="14">
    <source>
        <dbReference type="Proteomes" id="UP000499080"/>
    </source>
</evidence>
<evidence type="ECO:0000256" key="11">
    <source>
        <dbReference type="PROSITE-ProRule" id="PRU00042"/>
    </source>
</evidence>
<keyword evidence="4" id="KW-0677">Repeat</keyword>
<evidence type="ECO:0000256" key="5">
    <source>
        <dbReference type="ARBA" id="ARBA00022771"/>
    </source>
</evidence>
<dbReference type="PANTHER" id="PTHR24394:SF29">
    <property type="entry name" value="MYONEURIN"/>
    <property type="match status" value="1"/>
</dbReference>
<dbReference type="InterPro" id="IPR036236">
    <property type="entry name" value="Znf_C2H2_sf"/>
</dbReference>
<dbReference type="SMART" id="SM00355">
    <property type="entry name" value="ZnF_C2H2"/>
    <property type="match status" value="7"/>
</dbReference>
<dbReference type="FunFam" id="3.30.160.60:FF:001506">
    <property type="entry name" value="Zinc finger protein"/>
    <property type="match status" value="1"/>
</dbReference>
<keyword evidence="5 11" id="KW-0863">Zinc-finger</keyword>
<keyword evidence="7" id="KW-0805">Transcription regulation</keyword>
<feature type="domain" description="C2H2-type" evidence="12">
    <location>
        <begin position="619"/>
        <end position="644"/>
    </location>
</feature>
<feature type="domain" description="C2H2-type" evidence="12">
    <location>
        <begin position="451"/>
        <end position="478"/>
    </location>
</feature>
<evidence type="ECO:0000313" key="13">
    <source>
        <dbReference type="EMBL" id="GBN70949.1"/>
    </source>
</evidence>
<evidence type="ECO:0000256" key="4">
    <source>
        <dbReference type="ARBA" id="ARBA00022737"/>
    </source>
</evidence>
<dbReference type="GO" id="GO:0005634">
    <property type="term" value="C:nucleus"/>
    <property type="evidence" value="ECO:0007669"/>
    <property type="project" value="UniProtKB-SubCell"/>
</dbReference>
<dbReference type="GO" id="GO:0000981">
    <property type="term" value="F:DNA-binding transcription factor activity, RNA polymerase II-specific"/>
    <property type="evidence" value="ECO:0007669"/>
    <property type="project" value="TreeGrafter"/>
</dbReference>
<dbReference type="EMBL" id="BGPR01015879">
    <property type="protein sequence ID" value="GBN70949.1"/>
    <property type="molecule type" value="Genomic_DNA"/>
</dbReference>
<dbReference type="GO" id="GO:0048598">
    <property type="term" value="P:embryonic morphogenesis"/>
    <property type="evidence" value="ECO:0007669"/>
    <property type="project" value="UniProtKB-ARBA"/>
</dbReference>
<evidence type="ECO:0000256" key="7">
    <source>
        <dbReference type="ARBA" id="ARBA00023015"/>
    </source>
</evidence>
<keyword evidence="8" id="KW-0238">DNA-binding</keyword>
<dbReference type="FunFam" id="3.30.160.60:FF:000204">
    <property type="entry name" value="Zinc finger protein 331"/>
    <property type="match status" value="1"/>
</dbReference>
<dbReference type="Pfam" id="PF00096">
    <property type="entry name" value="zf-C2H2"/>
    <property type="match status" value="5"/>
</dbReference>
<evidence type="ECO:0000256" key="2">
    <source>
        <dbReference type="ARBA" id="ARBA00006991"/>
    </source>
</evidence>
<feature type="domain" description="C2H2-type" evidence="12">
    <location>
        <begin position="591"/>
        <end position="618"/>
    </location>
</feature>
<sequence>MAELVCLDCFTTYESLVGHYCFNGWWIPEVASRSTIVQAVAAEPNSLKQGSTHGTCVQINETASIGTKLVNINPESSNENYLYNQVTYAEDQPTYSSQDYTTGGATNQLMAMNSGQNNVEECAIRGLNNPALFHRNELGGNDCNIEMSQSSEISSKIDRLTSMVCQLGLDGDNLNIPSIPISSSNKPDIVPVSGAINCMPSYNVPTLDVFEDVQLEPQIQNHTFKLINNLVERRHNYETNCVSNDDPVINENCCRINHELIMGNKPDCEKGEDLIRSSEMYHQLSKYGKSIQRILIRGDLERMTNNFAVTEAEPNRHEVLSNIPTHGSPVHAGSINDQIGLNRTNTVMMRHKCTNASTEGKIGLNDIDVIRGTKESATTGISCTEKSDSFENCPVDAAQAKASPSLSHFNESYTYVCLKEFQSNANVKFHSVQRNSHLKMALINHKGMKQYKCDVCKKTFRRSEHLQRHVLTHTGNDPHECKLCGKKFSYKSCLIRHTETDEVIKQYKCDVCSKTFRRKDILQRHVLTHTGEKEFQCDVCGKSFRQKVHLQRHVRTHTDDIPFECEICGKSFRRKDILQRHALAHTGEKQFQCEVCGKSFRQKGHLQKHMRIHTVNKLHECKICGKKFLDKSNLHSHSKTHKPK</sequence>
<keyword evidence="3" id="KW-0479">Metal-binding</keyword>
<comment type="subcellular location">
    <subcellularLocation>
        <location evidence="1">Nucleus</location>
    </subcellularLocation>
</comment>